<proteinExistence type="predicted"/>
<organism evidence="2 3">
    <name type="scientific">Actinomadura fulvescens</name>
    <dbReference type="NCBI Taxonomy" id="46160"/>
    <lineage>
        <taxon>Bacteria</taxon>
        <taxon>Bacillati</taxon>
        <taxon>Actinomycetota</taxon>
        <taxon>Actinomycetes</taxon>
        <taxon>Streptosporangiales</taxon>
        <taxon>Thermomonosporaceae</taxon>
        <taxon>Actinomadura</taxon>
    </lineage>
</organism>
<dbReference type="Pfam" id="PF00400">
    <property type="entry name" value="WD40"/>
    <property type="match status" value="1"/>
</dbReference>
<dbReference type="Gene3D" id="2.130.10.10">
    <property type="entry name" value="YVTN repeat-like/Quinoprotein amine dehydrogenase"/>
    <property type="match status" value="1"/>
</dbReference>
<dbReference type="InterPro" id="IPR015943">
    <property type="entry name" value="WD40/YVTN_repeat-like_dom_sf"/>
</dbReference>
<dbReference type="InterPro" id="IPR001680">
    <property type="entry name" value="WD40_rpt"/>
</dbReference>
<protein>
    <submittedName>
        <fullName evidence="2">Uncharacterized protein</fullName>
    </submittedName>
</protein>
<dbReference type="Proteomes" id="UP001501509">
    <property type="component" value="Unassembled WGS sequence"/>
</dbReference>
<keyword evidence="1" id="KW-0853">WD repeat</keyword>
<dbReference type="RefSeq" id="WP_410557115.1">
    <property type="nucleotide sequence ID" value="NZ_BAAATD010000012.1"/>
</dbReference>
<dbReference type="PROSITE" id="PS50082">
    <property type="entry name" value="WD_REPEATS_2"/>
    <property type="match status" value="1"/>
</dbReference>
<feature type="repeat" description="WD" evidence="1">
    <location>
        <begin position="9"/>
        <end position="49"/>
    </location>
</feature>
<dbReference type="SMART" id="SM00320">
    <property type="entry name" value="WD40"/>
    <property type="match status" value="1"/>
</dbReference>
<evidence type="ECO:0000313" key="2">
    <source>
        <dbReference type="EMBL" id="GAA2625822.1"/>
    </source>
</evidence>
<keyword evidence="3" id="KW-1185">Reference proteome</keyword>
<gene>
    <name evidence="2" type="ORF">GCM10010411_73300</name>
</gene>
<dbReference type="SUPFAM" id="SSF82171">
    <property type="entry name" value="DPP6 N-terminal domain-like"/>
    <property type="match status" value="1"/>
</dbReference>
<comment type="caution">
    <text evidence="2">The sequence shown here is derived from an EMBL/GenBank/DDBJ whole genome shotgun (WGS) entry which is preliminary data.</text>
</comment>
<name>A0ABP6CTY1_9ACTN</name>
<accession>A0ABP6CTY1</accession>
<evidence type="ECO:0000313" key="3">
    <source>
        <dbReference type="Proteomes" id="UP001501509"/>
    </source>
</evidence>
<sequence length="79" mass="8578">MCVGEFYPLTGHNHSIWSIAFSPDGRTLASGGDRAIHPWVLDTAQATKRICAASRSALTSREWQRHVGGGLPYNPPCAQ</sequence>
<evidence type="ECO:0000256" key="1">
    <source>
        <dbReference type="PROSITE-ProRule" id="PRU00221"/>
    </source>
</evidence>
<dbReference type="EMBL" id="BAAATD010000012">
    <property type="protein sequence ID" value="GAA2625822.1"/>
    <property type="molecule type" value="Genomic_DNA"/>
</dbReference>
<reference evidence="3" key="1">
    <citation type="journal article" date="2019" name="Int. J. Syst. Evol. Microbiol.">
        <title>The Global Catalogue of Microorganisms (GCM) 10K type strain sequencing project: providing services to taxonomists for standard genome sequencing and annotation.</title>
        <authorList>
            <consortium name="The Broad Institute Genomics Platform"/>
            <consortium name="The Broad Institute Genome Sequencing Center for Infectious Disease"/>
            <person name="Wu L."/>
            <person name="Ma J."/>
        </authorList>
    </citation>
    <scope>NUCLEOTIDE SEQUENCE [LARGE SCALE GENOMIC DNA]</scope>
    <source>
        <strain evidence="3">JCM 6833</strain>
    </source>
</reference>